<dbReference type="OrthoDB" id="2608887at2"/>
<dbReference type="Proteomes" id="UP000292886">
    <property type="component" value="Chromosome"/>
</dbReference>
<proteinExistence type="predicted"/>
<dbReference type="InterPro" id="IPR036390">
    <property type="entry name" value="WH_DNA-bd_sf"/>
</dbReference>
<dbReference type="Pfam" id="PF12802">
    <property type="entry name" value="MarR_2"/>
    <property type="match status" value="1"/>
</dbReference>
<evidence type="ECO:0000259" key="4">
    <source>
        <dbReference type="PROSITE" id="PS50995"/>
    </source>
</evidence>
<evidence type="ECO:0000256" key="2">
    <source>
        <dbReference type="ARBA" id="ARBA00023125"/>
    </source>
</evidence>
<dbReference type="GO" id="GO:0003700">
    <property type="term" value="F:DNA-binding transcription factor activity"/>
    <property type="evidence" value="ECO:0007669"/>
    <property type="project" value="InterPro"/>
</dbReference>
<reference evidence="6" key="1">
    <citation type="submission" date="2019-03" db="EMBL/GenBank/DDBJ databases">
        <title>Weissella sp. 26KH-42 Genome sequencing.</title>
        <authorList>
            <person name="Heo J."/>
            <person name="Kim S.-J."/>
            <person name="Kim J.-S."/>
            <person name="Hong S.-B."/>
            <person name="Kwon S.-W."/>
        </authorList>
    </citation>
    <scope>NUCLEOTIDE SEQUENCE [LARGE SCALE GENOMIC DNA]</scope>
    <source>
        <strain evidence="6">26KH-42</strain>
    </source>
</reference>
<dbReference type="KEGG" id="wei:EQG49_03270"/>
<dbReference type="PANTHER" id="PTHR42756">
    <property type="entry name" value="TRANSCRIPTIONAL REGULATOR, MARR"/>
    <property type="match status" value="1"/>
</dbReference>
<keyword evidence="1" id="KW-0805">Transcription regulation</keyword>
<keyword evidence="2" id="KW-0238">DNA-binding</keyword>
<gene>
    <name evidence="5" type="ORF">EQG49_03270</name>
</gene>
<keyword evidence="3" id="KW-0804">Transcription</keyword>
<dbReference type="PRINTS" id="PR00598">
    <property type="entry name" value="HTHMARR"/>
</dbReference>
<evidence type="ECO:0000256" key="1">
    <source>
        <dbReference type="ARBA" id="ARBA00023015"/>
    </source>
</evidence>
<sequence>MENEIFESLFKIVNFLNDPRNDEQLLRKAGLKNDQNLLPIIVRVGMQPKINVGQLADQLGKTHSSTSRQIDKFVAQGLINAKYNETDKRIREVELSAEGQRVVALINNARSTMMQQVLNEFSPAEMIEIDGVLKKIAQMMAHVHD</sequence>
<dbReference type="PANTHER" id="PTHR42756:SF1">
    <property type="entry name" value="TRANSCRIPTIONAL REPRESSOR OF EMRAB OPERON"/>
    <property type="match status" value="1"/>
</dbReference>
<name>A0A4V1AIH7_9LACO</name>
<dbReference type="PROSITE" id="PS50995">
    <property type="entry name" value="HTH_MARR_2"/>
    <property type="match status" value="1"/>
</dbReference>
<evidence type="ECO:0000313" key="6">
    <source>
        <dbReference type="Proteomes" id="UP000292886"/>
    </source>
</evidence>
<dbReference type="RefSeq" id="WP_133362624.1">
    <property type="nucleotide sequence ID" value="NZ_CP037940.1"/>
</dbReference>
<evidence type="ECO:0000256" key="3">
    <source>
        <dbReference type="ARBA" id="ARBA00023163"/>
    </source>
</evidence>
<dbReference type="InterPro" id="IPR000835">
    <property type="entry name" value="HTH_MarR-typ"/>
</dbReference>
<dbReference type="AlphaFoldDB" id="A0A4V1AIH7"/>
<protein>
    <submittedName>
        <fullName evidence="5">MarR family transcriptional regulator</fullName>
    </submittedName>
</protein>
<evidence type="ECO:0000313" key="5">
    <source>
        <dbReference type="EMBL" id="QBO35545.1"/>
    </source>
</evidence>
<feature type="domain" description="HTH marR-type" evidence="4">
    <location>
        <begin position="2"/>
        <end position="138"/>
    </location>
</feature>
<dbReference type="EMBL" id="CP037940">
    <property type="protein sequence ID" value="QBO35545.1"/>
    <property type="molecule type" value="Genomic_DNA"/>
</dbReference>
<dbReference type="SMART" id="SM00347">
    <property type="entry name" value="HTH_MARR"/>
    <property type="match status" value="1"/>
</dbReference>
<accession>A0A4V1AIH7</accession>
<keyword evidence="6" id="KW-1185">Reference proteome</keyword>
<organism evidence="5 6">
    <name type="scientific">Periweissella cryptocerci</name>
    <dbReference type="NCBI Taxonomy" id="2506420"/>
    <lineage>
        <taxon>Bacteria</taxon>
        <taxon>Bacillati</taxon>
        <taxon>Bacillota</taxon>
        <taxon>Bacilli</taxon>
        <taxon>Lactobacillales</taxon>
        <taxon>Lactobacillaceae</taxon>
        <taxon>Periweissella</taxon>
    </lineage>
</organism>
<dbReference type="SUPFAM" id="SSF46785">
    <property type="entry name" value="Winged helix' DNA-binding domain"/>
    <property type="match status" value="1"/>
</dbReference>
<dbReference type="InterPro" id="IPR036388">
    <property type="entry name" value="WH-like_DNA-bd_sf"/>
</dbReference>
<dbReference type="GO" id="GO:0003677">
    <property type="term" value="F:DNA binding"/>
    <property type="evidence" value="ECO:0007669"/>
    <property type="project" value="UniProtKB-KW"/>
</dbReference>
<dbReference type="Gene3D" id="1.10.10.10">
    <property type="entry name" value="Winged helix-like DNA-binding domain superfamily/Winged helix DNA-binding domain"/>
    <property type="match status" value="1"/>
</dbReference>